<evidence type="ECO:0000313" key="1">
    <source>
        <dbReference type="EMBL" id="KWV49039.1"/>
    </source>
</evidence>
<dbReference type="Gene3D" id="3.40.50.10320">
    <property type="entry name" value="LmbE-like"/>
    <property type="match status" value="1"/>
</dbReference>
<dbReference type="InterPro" id="IPR003737">
    <property type="entry name" value="GlcNAc_PI_deacetylase-related"/>
</dbReference>
<sequence length="273" mass="30392">MGKGATRHLFLSPHLDDAPFSCAGLIRKLTSGGDDVITSTFITADAIGALTPLARRFHGVWNRGDRPYAIRRQEDRQAANFLRARCRHEGFPDAIYRTDDNGQPIYSDIPQLFAGLKLADQKHVEAAKARLGQIIAEERPDIVYAPIGIGRHADHLMVVAAAKDVCLGRQTLRLYEEFPYLLGEFPAEHPITVERGLELSGWQQSVPEFIDVELAARIEAALLYPSQISEIFGNDAGLVEAMRRHAERYEARSGRERLWTPGYPAPFEGGFDA</sequence>
<dbReference type="OrthoDB" id="9790023at2"/>
<dbReference type="SUPFAM" id="SSF102588">
    <property type="entry name" value="LmbE-like"/>
    <property type="match status" value="1"/>
</dbReference>
<evidence type="ECO:0000313" key="4">
    <source>
        <dbReference type="Proteomes" id="UP000068164"/>
    </source>
</evidence>
<protein>
    <recommendedName>
        <fullName evidence="5">GlcNAc-PI de-N-acetylase</fullName>
    </recommendedName>
</protein>
<dbReference type="EMBL" id="LNCD01000018">
    <property type="protein sequence ID" value="KWV58858.1"/>
    <property type="molecule type" value="Genomic_DNA"/>
</dbReference>
<evidence type="ECO:0000313" key="3">
    <source>
        <dbReference type="EMBL" id="KWV58858.1"/>
    </source>
</evidence>
<dbReference type="EMBL" id="LNCD01000093">
    <property type="protein sequence ID" value="KWV49039.1"/>
    <property type="molecule type" value="Genomic_DNA"/>
</dbReference>
<evidence type="ECO:0000313" key="2">
    <source>
        <dbReference type="EMBL" id="KWV49149.1"/>
    </source>
</evidence>
<gene>
    <name evidence="2" type="ORF">AS026_11335</name>
    <name evidence="1" type="ORF">AS026_11710</name>
    <name evidence="3" type="ORF">AS026_29750</name>
</gene>
<dbReference type="AlphaFoldDB" id="A0A109JHT4"/>
<organism evidence="2 4">
    <name type="scientific">Rhizobium altiplani</name>
    <dbReference type="NCBI Taxonomy" id="1864509"/>
    <lineage>
        <taxon>Bacteria</taxon>
        <taxon>Pseudomonadati</taxon>
        <taxon>Pseudomonadota</taxon>
        <taxon>Alphaproteobacteria</taxon>
        <taxon>Hyphomicrobiales</taxon>
        <taxon>Rhizobiaceae</taxon>
        <taxon>Rhizobium/Agrobacterium group</taxon>
        <taxon>Rhizobium</taxon>
    </lineage>
</organism>
<dbReference type="Pfam" id="PF02585">
    <property type="entry name" value="PIG-L"/>
    <property type="match status" value="1"/>
</dbReference>
<reference evidence="2 4" key="1">
    <citation type="submission" date="2015-11" db="EMBL/GenBank/DDBJ databases">
        <title>Draft Genome Sequence of the Strain BR 10423 (Rhizobium sp.) isolated from nodules of Mimosa pudica.</title>
        <authorList>
            <person name="Barauna A.C."/>
            <person name="Zilli J.E."/>
            <person name="Simoes-Araujo J.L."/>
            <person name="Reis V.M."/>
            <person name="James E.K."/>
            <person name="Reis F.B.Jr."/>
            <person name="Rouws L.F."/>
            <person name="Passos S.R."/>
            <person name="Gois S.R."/>
        </authorList>
    </citation>
    <scope>NUCLEOTIDE SEQUENCE [LARGE SCALE GENOMIC DNA]</scope>
    <source>
        <strain evidence="2 4">BR10423</strain>
    </source>
</reference>
<proteinExistence type="predicted"/>
<dbReference type="Proteomes" id="UP000068164">
    <property type="component" value="Unassembled WGS sequence"/>
</dbReference>
<dbReference type="EMBL" id="LNCD01000092">
    <property type="protein sequence ID" value="KWV49149.1"/>
    <property type="molecule type" value="Genomic_DNA"/>
</dbReference>
<name>A0A109JHT4_9HYPH</name>
<accession>A0A109JHT4</accession>
<comment type="caution">
    <text evidence="2">The sequence shown here is derived from an EMBL/GenBank/DDBJ whole genome shotgun (WGS) entry which is preliminary data.</text>
</comment>
<dbReference type="RefSeq" id="WP_007539700.1">
    <property type="nucleotide sequence ID" value="NZ_LNCD01000018.1"/>
</dbReference>
<evidence type="ECO:0008006" key="5">
    <source>
        <dbReference type="Google" id="ProtNLM"/>
    </source>
</evidence>
<dbReference type="InterPro" id="IPR024078">
    <property type="entry name" value="LmbE-like_dom_sf"/>
</dbReference>
<keyword evidence="4" id="KW-1185">Reference proteome</keyword>